<dbReference type="InterPro" id="IPR013128">
    <property type="entry name" value="Peptidase_C1A"/>
</dbReference>
<dbReference type="EMBL" id="NDHI03003478">
    <property type="protein sequence ID" value="PNJ38624.1"/>
    <property type="molecule type" value="Genomic_DNA"/>
</dbReference>
<name>A0A2J8U033_PONAB</name>
<comment type="subcellular location">
    <subcellularLocation>
        <location evidence="1">Lysosome</location>
    </subcellularLocation>
</comment>
<dbReference type="GO" id="GO:0005764">
    <property type="term" value="C:lysosome"/>
    <property type="evidence" value="ECO:0007669"/>
    <property type="project" value="UniProtKB-SubCell"/>
</dbReference>
<proteinExistence type="inferred from homology"/>
<dbReference type="InterPro" id="IPR000169">
    <property type="entry name" value="Pept_cys_AS"/>
</dbReference>
<evidence type="ECO:0000256" key="1">
    <source>
        <dbReference type="ARBA" id="ARBA00004371"/>
    </source>
</evidence>
<evidence type="ECO:0000256" key="4">
    <source>
        <dbReference type="ARBA" id="ARBA00022801"/>
    </source>
</evidence>
<feature type="domain" description="Peptidase C1A papain C-terminal" evidence="7">
    <location>
        <begin position="28"/>
        <end position="79"/>
    </location>
</feature>
<evidence type="ECO:0000256" key="5">
    <source>
        <dbReference type="ARBA" id="ARBA00022807"/>
    </source>
</evidence>
<evidence type="ECO:0000256" key="6">
    <source>
        <dbReference type="ARBA" id="ARBA00023228"/>
    </source>
</evidence>
<comment type="similarity">
    <text evidence="2">Belongs to the peptidase C1 family.</text>
</comment>
<dbReference type="Pfam" id="PF00112">
    <property type="entry name" value="Peptidase_C1"/>
    <property type="match status" value="1"/>
</dbReference>
<evidence type="ECO:0000256" key="2">
    <source>
        <dbReference type="ARBA" id="ARBA00008455"/>
    </source>
</evidence>
<comment type="caution">
    <text evidence="8">The sequence shown here is derived from an EMBL/GenBank/DDBJ whole genome shotgun (WGS) entry which is preliminary data.</text>
</comment>
<evidence type="ECO:0000256" key="3">
    <source>
        <dbReference type="ARBA" id="ARBA00022670"/>
    </source>
</evidence>
<dbReference type="SUPFAM" id="SSF54001">
    <property type="entry name" value="Cysteine proteinases"/>
    <property type="match status" value="1"/>
</dbReference>
<gene>
    <name evidence="8" type="ORF">CR201_G0031495</name>
</gene>
<dbReference type="PANTHER" id="PTHR12411">
    <property type="entry name" value="CYSTEINE PROTEASE FAMILY C1-RELATED"/>
    <property type="match status" value="1"/>
</dbReference>
<keyword evidence="4" id="KW-0378">Hydrolase</keyword>
<dbReference type="Gene3D" id="3.90.70.10">
    <property type="entry name" value="Cysteine proteinases"/>
    <property type="match status" value="1"/>
</dbReference>
<keyword evidence="5" id="KW-0788">Thiol protease</keyword>
<dbReference type="GO" id="GO:0008234">
    <property type="term" value="F:cysteine-type peptidase activity"/>
    <property type="evidence" value="ECO:0007669"/>
    <property type="project" value="UniProtKB-KW"/>
</dbReference>
<sequence length="81" mass="8969">RTIYLNPLLREEPSNKMKQAKSVGDLAPPEWDWRSKGAVTKVKDQGMCGSCWAFSVTGNVEGQWFLNQGTLLSLSEQALGL</sequence>
<feature type="non-terminal residue" evidence="8">
    <location>
        <position position="1"/>
    </location>
</feature>
<organism evidence="8">
    <name type="scientific">Pongo abelii</name>
    <name type="common">Sumatran orangutan</name>
    <name type="synonym">Pongo pygmaeus abelii</name>
    <dbReference type="NCBI Taxonomy" id="9601"/>
    <lineage>
        <taxon>Eukaryota</taxon>
        <taxon>Metazoa</taxon>
        <taxon>Chordata</taxon>
        <taxon>Craniata</taxon>
        <taxon>Vertebrata</taxon>
        <taxon>Euteleostomi</taxon>
        <taxon>Mammalia</taxon>
        <taxon>Eutheria</taxon>
        <taxon>Euarchontoglires</taxon>
        <taxon>Primates</taxon>
        <taxon>Haplorrhini</taxon>
        <taxon>Catarrhini</taxon>
        <taxon>Hominidae</taxon>
        <taxon>Pongo</taxon>
    </lineage>
</organism>
<dbReference type="GO" id="GO:0006508">
    <property type="term" value="P:proteolysis"/>
    <property type="evidence" value="ECO:0007669"/>
    <property type="project" value="UniProtKB-KW"/>
</dbReference>
<dbReference type="PROSITE" id="PS00139">
    <property type="entry name" value="THIOL_PROTEASE_CYS"/>
    <property type="match status" value="1"/>
</dbReference>
<reference evidence="8" key="1">
    <citation type="submission" date="2017-12" db="EMBL/GenBank/DDBJ databases">
        <title>High-resolution comparative analysis of great ape genomes.</title>
        <authorList>
            <person name="Pollen A."/>
            <person name="Hastie A."/>
            <person name="Hormozdiari F."/>
            <person name="Dougherty M."/>
            <person name="Liu R."/>
            <person name="Chaisson M."/>
            <person name="Hoppe E."/>
            <person name="Hill C."/>
            <person name="Pang A."/>
            <person name="Hillier L."/>
            <person name="Baker C."/>
            <person name="Armstrong J."/>
            <person name="Shendure J."/>
            <person name="Paten B."/>
            <person name="Wilson R."/>
            <person name="Chao H."/>
            <person name="Schneider V."/>
            <person name="Ventura M."/>
            <person name="Kronenberg Z."/>
            <person name="Murali S."/>
            <person name="Gordon D."/>
            <person name="Cantsilieris S."/>
            <person name="Munson K."/>
            <person name="Nelson B."/>
            <person name="Raja A."/>
            <person name="Underwood J."/>
            <person name="Diekhans M."/>
            <person name="Fiddes I."/>
            <person name="Haussler D."/>
            <person name="Eichler E."/>
        </authorList>
    </citation>
    <scope>NUCLEOTIDE SEQUENCE [LARGE SCALE GENOMIC DNA]</scope>
    <source>
        <strain evidence="8">Susie</strain>
    </source>
</reference>
<keyword evidence="3" id="KW-0645">Protease</keyword>
<accession>A0A2J8U033</accession>
<keyword evidence="6" id="KW-0458">Lysosome</keyword>
<dbReference type="InterPro" id="IPR000668">
    <property type="entry name" value="Peptidase_C1A_C"/>
</dbReference>
<dbReference type="AlphaFoldDB" id="A0A2J8U033"/>
<dbReference type="InterPro" id="IPR038765">
    <property type="entry name" value="Papain-like_cys_pep_sf"/>
</dbReference>
<protein>
    <submittedName>
        <fullName evidence="8">CTSF isoform 4</fullName>
    </submittedName>
</protein>
<evidence type="ECO:0000259" key="7">
    <source>
        <dbReference type="Pfam" id="PF00112"/>
    </source>
</evidence>
<evidence type="ECO:0000313" key="8">
    <source>
        <dbReference type="EMBL" id="PNJ38624.1"/>
    </source>
</evidence>